<dbReference type="Proteomes" id="UP001501057">
    <property type="component" value="Unassembled WGS sequence"/>
</dbReference>
<evidence type="ECO:0000256" key="11">
    <source>
        <dbReference type="ARBA" id="ARBA00023133"/>
    </source>
</evidence>
<dbReference type="Pfam" id="PF01593">
    <property type="entry name" value="Amino_oxidase"/>
    <property type="match status" value="1"/>
</dbReference>
<evidence type="ECO:0000256" key="12">
    <source>
        <dbReference type="RuleBase" id="RU364052"/>
    </source>
</evidence>
<keyword evidence="9 12" id="KW-0274">FAD</keyword>
<dbReference type="EC" id="1.3.3.15" evidence="6 12"/>
<dbReference type="InterPro" id="IPR004572">
    <property type="entry name" value="Protoporphyrinogen_oxidase"/>
</dbReference>
<keyword evidence="11 12" id="KW-0350">Heme biosynthesis</keyword>
<dbReference type="InterPro" id="IPR036188">
    <property type="entry name" value="FAD/NAD-bd_sf"/>
</dbReference>
<keyword evidence="8 12" id="KW-0285">Flavoprotein</keyword>
<dbReference type="Gene3D" id="3.50.50.60">
    <property type="entry name" value="FAD/NAD(P)-binding domain"/>
    <property type="match status" value="1"/>
</dbReference>
<evidence type="ECO:0000256" key="1">
    <source>
        <dbReference type="ARBA" id="ARBA00001755"/>
    </source>
</evidence>
<dbReference type="SUPFAM" id="SSF54373">
    <property type="entry name" value="FAD-linked reductases, C-terminal domain"/>
    <property type="match status" value="1"/>
</dbReference>
<dbReference type="InterPro" id="IPR002937">
    <property type="entry name" value="Amino_oxidase"/>
</dbReference>
<gene>
    <name evidence="14" type="ORF">GCM10009710_06120</name>
</gene>
<evidence type="ECO:0000313" key="15">
    <source>
        <dbReference type="Proteomes" id="UP001501057"/>
    </source>
</evidence>
<keyword evidence="10 12" id="KW-0560">Oxidoreductase</keyword>
<evidence type="ECO:0000256" key="7">
    <source>
        <dbReference type="ARBA" id="ARBA00019046"/>
    </source>
</evidence>
<reference evidence="14 15" key="1">
    <citation type="journal article" date="2019" name="Int. J. Syst. Evol. Microbiol.">
        <title>The Global Catalogue of Microorganisms (GCM) 10K type strain sequencing project: providing services to taxonomists for standard genome sequencing and annotation.</title>
        <authorList>
            <consortium name="The Broad Institute Genomics Platform"/>
            <consortium name="The Broad Institute Genome Sequencing Center for Infectious Disease"/>
            <person name="Wu L."/>
            <person name="Ma J."/>
        </authorList>
    </citation>
    <scope>NUCLEOTIDE SEQUENCE [LARGE SCALE GENOMIC DNA]</scope>
    <source>
        <strain evidence="14 15">JCM 13518</strain>
    </source>
</reference>
<evidence type="ECO:0000259" key="13">
    <source>
        <dbReference type="Pfam" id="PF01593"/>
    </source>
</evidence>
<dbReference type="InterPro" id="IPR050464">
    <property type="entry name" value="Zeta_carotene_desat/Oxidored"/>
</dbReference>
<comment type="pathway">
    <text evidence="4 12">Porphyrin-containing compound metabolism; protoheme biosynthesis.</text>
</comment>
<name>A0ABN2JIC0_9ACTN</name>
<evidence type="ECO:0000256" key="2">
    <source>
        <dbReference type="ARBA" id="ARBA00001974"/>
    </source>
</evidence>
<dbReference type="PANTHER" id="PTHR42923">
    <property type="entry name" value="PROTOPORPHYRINOGEN OXIDASE"/>
    <property type="match status" value="1"/>
</dbReference>
<comment type="caution">
    <text evidence="14">The sequence shown here is derived from an EMBL/GenBank/DDBJ whole genome shotgun (WGS) entry which is preliminary data.</text>
</comment>
<keyword evidence="15" id="KW-1185">Reference proteome</keyword>
<evidence type="ECO:0000256" key="8">
    <source>
        <dbReference type="ARBA" id="ARBA00022630"/>
    </source>
</evidence>
<sequence length="216" mass="22068">MRLVERVADGWRLLVGPVGAVEEVTADAVVVATPAPASARLLAEVAPDAAFALAGVDYASVALVTIVLDERVELPGSGFLVPPVDGRFVKAATFSSNKWSWVADSGRTVLRASVGRAGESTALQVQDDDLVARVLADLAEAVGPLPTPADTHVQRWGGALPQYVVGHLDTVAMVRRSVAGVRGLEVCGAACGGVGIAAVVAGAQEAVSRLLADLGD</sequence>
<comment type="cofactor">
    <cofactor evidence="2 12">
        <name>FAD</name>
        <dbReference type="ChEBI" id="CHEBI:57692"/>
    </cofactor>
</comment>
<evidence type="ECO:0000256" key="10">
    <source>
        <dbReference type="ARBA" id="ARBA00023002"/>
    </source>
</evidence>
<accession>A0ABN2JIC0</accession>
<evidence type="ECO:0000256" key="3">
    <source>
        <dbReference type="ARBA" id="ARBA00002185"/>
    </source>
</evidence>
<evidence type="ECO:0000256" key="6">
    <source>
        <dbReference type="ARBA" id="ARBA00012402"/>
    </source>
</evidence>
<comment type="catalytic activity">
    <reaction evidence="1">
        <text>coproporphyrinogen III + 3 O2 = coproporphyrin III + 3 H2O2</text>
        <dbReference type="Rhea" id="RHEA:43436"/>
        <dbReference type="ChEBI" id="CHEBI:15379"/>
        <dbReference type="ChEBI" id="CHEBI:16240"/>
        <dbReference type="ChEBI" id="CHEBI:57309"/>
        <dbReference type="ChEBI" id="CHEBI:131725"/>
        <dbReference type="EC" id="1.3.3.15"/>
    </reaction>
    <physiologicalReaction direction="left-to-right" evidence="1">
        <dbReference type="Rhea" id="RHEA:43437"/>
    </physiologicalReaction>
</comment>
<dbReference type="SUPFAM" id="SSF51905">
    <property type="entry name" value="FAD/NAD(P)-binding domain"/>
    <property type="match status" value="1"/>
</dbReference>
<feature type="domain" description="Amine oxidase" evidence="13">
    <location>
        <begin position="22"/>
        <end position="203"/>
    </location>
</feature>
<proteinExistence type="inferred from homology"/>
<dbReference type="EMBL" id="BAAAME010000002">
    <property type="protein sequence ID" value="GAA1728263.1"/>
    <property type="molecule type" value="Genomic_DNA"/>
</dbReference>
<evidence type="ECO:0000256" key="4">
    <source>
        <dbReference type="ARBA" id="ARBA00004744"/>
    </source>
</evidence>
<dbReference type="PANTHER" id="PTHR42923:SF3">
    <property type="entry name" value="PROTOPORPHYRINOGEN OXIDASE"/>
    <property type="match status" value="1"/>
</dbReference>
<comment type="function">
    <text evidence="3 12">Involved in coproporphyrin-dependent heme b biosynthesis. Catalyzes the oxidation of coproporphyrinogen III to coproporphyrin III.</text>
</comment>
<comment type="subcellular location">
    <subcellularLocation>
        <location evidence="12">Cytoplasm</location>
    </subcellularLocation>
</comment>
<comment type="similarity">
    <text evidence="5 12">Belongs to the protoporphyrinogen/coproporphyrinogen oxidase family. Coproporphyrinogen III oxidase subfamily.</text>
</comment>
<evidence type="ECO:0000256" key="5">
    <source>
        <dbReference type="ARBA" id="ARBA00008310"/>
    </source>
</evidence>
<evidence type="ECO:0000256" key="9">
    <source>
        <dbReference type="ARBA" id="ARBA00022827"/>
    </source>
</evidence>
<organism evidence="14 15">
    <name type="scientific">Aeromicrobium alkaliterrae</name>
    <dbReference type="NCBI Taxonomy" id="302168"/>
    <lineage>
        <taxon>Bacteria</taxon>
        <taxon>Bacillati</taxon>
        <taxon>Actinomycetota</taxon>
        <taxon>Actinomycetes</taxon>
        <taxon>Propionibacteriales</taxon>
        <taxon>Nocardioidaceae</taxon>
        <taxon>Aeromicrobium</taxon>
    </lineage>
</organism>
<keyword evidence="12" id="KW-0963">Cytoplasm</keyword>
<dbReference type="Gene3D" id="3.90.660.20">
    <property type="entry name" value="Protoporphyrinogen oxidase, mitochondrial, domain 2"/>
    <property type="match status" value="1"/>
</dbReference>
<dbReference type="NCBIfam" id="TIGR00562">
    <property type="entry name" value="proto_IX_ox"/>
    <property type="match status" value="1"/>
</dbReference>
<protein>
    <recommendedName>
        <fullName evidence="7 12">Coproporphyrinogen III oxidase</fullName>
        <ecNumber evidence="6 12">1.3.3.15</ecNumber>
    </recommendedName>
</protein>
<evidence type="ECO:0000313" key="14">
    <source>
        <dbReference type="EMBL" id="GAA1728263.1"/>
    </source>
</evidence>